<dbReference type="RefSeq" id="WP_066686869.1">
    <property type="nucleotide sequence ID" value="NZ_CP117025.1"/>
</dbReference>
<keyword evidence="3" id="KW-1185">Reference proteome</keyword>
<name>A0ABR5YGC5_9SPHN</name>
<evidence type="ECO:0000313" key="2">
    <source>
        <dbReference type="EMBL" id="KZE18568.1"/>
    </source>
</evidence>
<evidence type="ECO:0000256" key="1">
    <source>
        <dbReference type="SAM" id="MobiDB-lite"/>
    </source>
</evidence>
<evidence type="ECO:0000313" key="3">
    <source>
        <dbReference type="Proteomes" id="UP000076609"/>
    </source>
</evidence>
<sequence>MPSPLRIPAGTVFAHDGTRISFVEEVDDFVLRFVIEGTDDEFFVEAAPGVMVRPTVQWLLDEFAAGRLREFTASEATLTEWRGRYLGWDRTACLAKQPKAVRKYELALAALVQGKPKSATALEDFAKEMYPDDEVASGRSIIRWMNNLEAFGEKVGVMMNRSGREKGRSPLPRIVDRLVHQAMALHWSVDAIKKMDAYSLTVAAWHRLKDAGATGIGDAPPHKSTVVNRINKCEDMEAWTSKHGPHEANRYFLASGESMPITRPFQLAYIDGTEFEQVCLFSADAEIPSNKMKIVQVIDACALFAYPTTPFSGPYRSEMGMYALMGALTPPVLTKEQMAADPMRVLFFGRQGLLRGDNDKAIIPPSAIGNLASVIGRVELAKRYGSDEKSNVENYFGWLKHRLEGEPGTVLSARSRRRSIRRDPMKEAAMTRASFAQKLEALRLEWNDTAHEAIGWRKPNDVMLEFISAQRTRFSDPKDVRRNLARTVPGVLTTDGVVHDNITYRWNREGVTQTLSSNLAAQAFSKRLEGTARCDVWLRVFDWNLDIIEIVDEAGNDFVELWSDDPDYTQFLTRFEHKFHQSCVIAGSTGAQTAEQKALRRAESLQQQWEDLHNLPYAIAKKAGAVLERAEVRAKARNVADDPDLTDFSAFMIPTDIGGSKRADVPLGPTQSRSADAPDDGTDARADTNRGPAGDWGGLDPAPRSNLDMLAADQEQEDLDGGIDWDADDDRRSENSSSGDDA</sequence>
<comment type="caution">
    <text evidence="2">The sequence shown here is derived from an EMBL/GenBank/DDBJ whole genome shotgun (WGS) entry which is preliminary data.</text>
</comment>
<dbReference type="Proteomes" id="UP000076609">
    <property type="component" value="Unassembled WGS sequence"/>
</dbReference>
<feature type="region of interest" description="Disordered" evidence="1">
    <location>
        <begin position="658"/>
        <end position="742"/>
    </location>
</feature>
<accession>A0ABR5YGC5</accession>
<proteinExistence type="predicted"/>
<organism evidence="2 3">
    <name type="scientific">Sphingomonas hankookensis</name>
    <dbReference type="NCBI Taxonomy" id="563996"/>
    <lineage>
        <taxon>Bacteria</taxon>
        <taxon>Pseudomonadati</taxon>
        <taxon>Pseudomonadota</taxon>
        <taxon>Alphaproteobacteria</taxon>
        <taxon>Sphingomonadales</taxon>
        <taxon>Sphingomonadaceae</taxon>
        <taxon>Sphingomonas</taxon>
    </lineage>
</organism>
<reference evidence="3" key="1">
    <citation type="submission" date="2016-01" db="EMBL/GenBank/DDBJ databases">
        <title>Draft genome of Chromobacterium sp. F49.</title>
        <authorList>
            <person name="Hong K.W."/>
        </authorList>
    </citation>
    <scope>NUCLEOTIDE SEQUENCE [LARGE SCALE GENOMIC DNA]</scope>
    <source>
        <strain evidence="3">CN3</strain>
    </source>
</reference>
<feature type="compositionally biased region" description="Acidic residues" evidence="1">
    <location>
        <begin position="714"/>
        <end position="728"/>
    </location>
</feature>
<protein>
    <submittedName>
        <fullName evidence="2">Uncharacterized protein</fullName>
    </submittedName>
</protein>
<gene>
    <name evidence="2" type="ORF">AVT10_00490</name>
</gene>
<dbReference type="EMBL" id="LQQO01000001">
    <property type="protein sequence ID" value="KZE18568.1"/>
    <property type="molecule type" value="Genomic_DNA"/>
</dbReference>